<dbReference type="AlphaFoldDB" id="A0AAN7RX67"/>
<dbReference type="PANTHER" id="PTHR33332">
    <property type="entry name" value="REVERSE TRANSCRIPTASE DOMAIN-CONTAINING PROTEIN"/>
    <property type="match status" value="1"/>
</dbReference>
<dbReference type="Proteomes" id="UP001333110">
    <property type="component" value="Unassembled WGS sequence"/>
</dbReference>
<organism evidence="1 2">
    <name type="scientific">Mycteria americana</name>
    <name type="common">Wood stork</name>
    <dbReference type="NCBI Taxonomy" id="33587"/>
    <lineage>
        <taxon>Eukaryota</taxon>
        <taxon>Metazoa</taxon>
        <taxon>Chordata</taxon>
        <taxon>Craniata</taxon>
        <taxon>Vertebrata</taxon>
        <taxon>Euteleostomi</taxon>
        <taxon>Archelosauria</taxon>
        <taxon>Archosauria</taxon>
        <taxon>Dinosauria</taxon>
        <taxon>Saurischia</taxon>
        <taxon>Theropoda</taxon>
        <taxon>Coelurosauria</taxon>
        <taxon>Aves</taxon>
        <taxon>Neognathae</taxon>
        <taxon>Neoaves</taxon>
        <taxon>Aequornithes</taxon>
        <taxon>Ciconiiformes</taxon>
        <taxon>Ciconiidae</taxon>
        <taxon>Mycteria</taxon>
    </lineage>
</organism>
<keyword evidence="2" id="KW-1185">Reference proteome</keyword>
<comment type="caution">
    <text evidence="1">The sequence shown here is derived from an EMBL/GenBank/DDBJ whole genome shotgun (WGS) entry which is preliminary data.</text>
</comment>
<protein>
    <submittedName>
        <fullName evidence="1">Uncharacterized protein</fullName>
    </submittedName>
</protein>
<proteinExistence type="predicted"/>
<sequence>MILQGTEFNKGKCKILHLRRNNPMHRYMLGAAQLESSFAEKDLGVLVDTKLNMSQQCTLVVKKTKTNLGYMRRSVASRLWSEQ</sequence>
<gene>
    <name evidence="1" type="ORF">QYF61_008785</name>
</gene>
<reference evidence="1 2" key="1">
    <citation type="journal article" date="2023" name="J. Hered.">
        <title>Chromosome-level genome of the wood stork (Mycteria americana) provides insight into avian chromosome evolution.</title>
        <authorList>
            <person name="Flamio R. Jr."/>
            <person name="Ramstad K.M."/>
        </authorList>
    </citation>
    <scope>NUCLEOTIDE SEQUENCE [LARGE SCALE GENOMIC DNA]</scope>
    <source>
        <strain evidence="1">JAX WOST 10</strain>
    </source>
</reference>
<name>A0AAN7RX67_MYCAM</name>
<evidence type="ECO:0000313" key="2">
    <source>
        <dbReference type="Proteomes" id="UP001333110"/>
    </source>
</evidence>
<accession>A0AAN7RX67</accession>
<dbReference type="EMBL" id="JAUNZN010000018">
    <property type="protein sequence ID" value="KAK4810813.1"/>
    <property type="molecule type" value="Genomic_DNA"/>
</dbReference>
<evidence type="ECO:0000313" key="1">
    <source>
        <dbReference type="EMBL" id="KAK4810813.1"/>
    </source>
</evidence>